<evidence type="ECO:0000313" key="3">
    <source>
        <dbReference type="Proteomes" id="UP000298471"/>
    </source>
</evidence>
<accession>A0A4Z0QIQ4</accession>
<feature type="domain" description="Phosphodiester glycosidase" evidence="1">
    <location>
        <begin position="54"/>
        <end position="202"/>
    </location>
</feature>
<organism evidence="2 3">
    <name type="scientific">Hymenobacter metallicola</name>
    <dbReference type="NCBI Taxonomy" id="2563114"/>
    <lineage>
        <taxon>Bacteria</taxon>
        <taxon>Pseudomonadati</taxon>
        <taxon>Bacteroidota</taxon>
        <taxon>Cytophagia</taxon>
        <taxon>Cytophagales</taxon>
        <taxon>Hymenobacteraceae</taxon>
        <taxon>Hymenobacter</taxon>
    </lineage>
</organism>
<proteinExistence type="predicted"/>
<dbReference type="EMBL" id="SRMB01000001">
    <property type="protein sequence ID" value="TGE29947.1"/>
    <property type="molecule type" value="Genomic_DNA"/>
</dbReference>
<sequence length="225" mass="25577">MLWKAPRPASADGYVRYTVDVRRQDLRLYWQDDRQQPLRSIANLRNWLEGQGQRLVFATNAGMYKANNVPQGLFIQNGRVLNPLDTTRGAGNFYLKPNGVFYTTSDGQAQVCSTEQFRYSRRIRYATQSGPLLLLHGRMHPAFRRGAANLNVRNGVGVLPNGQVVFAMSRQKVSLYEFADYFRRLGCRNALYLDGFVSRTYLPAKGWVQTDGDFGVLVGVTEPMR</sequence>
<dbReference type="PANTHER" id="PTHR40446:SF2">
    <property type="entry name" value="N-ACETYLGLUCOSAMINE-1-PHOSPHODIESTER ALPHA-N-ACETYLGLUCOSAMINIDASE"/>
    <property type="match status" value="1"/>
</dbReference>
<comment type="caution">
    <text evidence="2">The sequence shown here is derived from an EMBL/GenBank/DDBJ whole genome shotgun (WGS) entry which is preliminary data.</text>
</comment>
<protein>
    <recommendedName>
        <fullName evidence="1">Phosphodiester glycosidase domain-containing protein</fullName>
    </recommendedName>
</protein>
<dbReference type="PANTHER" id="PTHR40446">
    <property type="entry name" value="N-ACETYLGLUCOSAMINE-1-PHOSPHODIESTER ALPHA-N-ACETYLGLUCOSAMINIDASE"/>
    <property type="match status" value="1"/>
</dbReference>
<evidence type="ECO:0000313" key="2">
    <source>
        <dbReference type="EMBL" id="TGE29947.1"/>
    </source>
</evidence>
<gene>
    <name evidence="2" type="ORF">E5K02_03310</name>
</gene>
<keyword evidence="3" id="KW-1185">Reference proteome</keyword>
<dbReference type="OrthoDB" id="5515706at2"/>
<evidence type="ECO:0000259" key="1">
    <source>
        <dbReference type="Pfam" id="PF09992"/>
    </source>
</evidence>
<name>A0A4Z0QIQ4_9BACT</name>
<dbReference type="AlphaFoldDB" id="A0A4Z0QIQ4"/>
<reference evidence="2 3" key="1">
    <citation type="submission" date="2019-04" db="EMBL/GenBank/DDBJ databases">
        <authorList>
            <person name="Feng G."/>
            <person name="Zhang J."/>
            <person name="Zhu H."/>
        </authorList>
    </citation>
    <scope>NUCLEOTIDE SEQUENCE [LARGE SCALE GENOMIC DNA]</scope>
    <source>
        <strain evidence="2 3">9PBR-1</strain>
    </source>
</reference>
<dbReference type="Pfam" id="PF09992">
    <property type="entry name" value="NAGPA"/>
    <property type="match status" value="1"/>
</dbReference>
<dbReference type="Proteomes" id="UP000298471">
    <property type="component" value="Unassembled WGS sequence"/>
</dbReference>
<dbReference type="InterPro" id="IPR018711">
    <property type="entry name" value="NAGPA"/>
</dbReference>